<evidence type="ECO:0000313" key="6">
    <source>
        <dbReference type="EMBL" id="KAJ5075920.1"/>
    </source>
</evidence>
<dbReference type="Pfam" id="PF14382">
    <property type="entry name" value="ECR1_N"/>
    <property type="match status" value="1"/>
</dbReference>
<dbReference type="EMBL" id="JAPDFW010000063">
    <property type="protein sequence ID" value="KAJ5075920.1"/>
    <property type="molecule type" value="Genomic_DNA"/>
</dbReference>
<dbReference type="OrthoDB" id="440760at2759"/>
<dbReference type="InterPro" id="IPR012340">
    <property type="entry name" value="NA-bd_OB-fold"/>
</dbReference>
<dbReference type="InterPro" id="IPR025721">
    <property type="entry name" value="Exosome_cplx_N_dom"/>
</dbReference>
<accession>A0A9Q0LRG7</accession>
<sequence length="191" mass="21709">MNKKIIIPGERIGKASEYESGKGTYINNNYIYSSQLGKIKIESKQTGKKIIEIENKQETAISKIPKIGDKVTCKVIKINPRLIKVHIYCVEEKQLNEPFFGIILTHDIKSTEIDKIKVENCFKPNDVILAEVISLGESRSFSYYLSTAKDDLGVILSINSDGFFLFPYSDSEMICHENQSKEKRKVAILKK</sequence>
<name>A0A9Q0LRG7_ANAIG</name>
<proteinExistence type="predicted"/>
<dbReference type="SUPFAM" id="SSF50249">
    <property type="entry name" value="Nucleic acid-binding proteins"/>
    <property type="match status" value="1"/>
</dbReference>
<dbReference type="Gene3D" id="2.40.50.140">
    <property type="entry name" value="Nucleic acid-binding proteins"/>
    <property type="match status" value="1"/>
</dbReference>
<dbReference type="Pfam" id="PF10447">
    <property type="entry name" value="EXOSC1"/>
    <property type="match status" value="1"/>
</dbReference>
<dbReference type="Gene3D" id="2.40.50.100">
    <property type="match status" value="1"/>
</dbReference>
<protein>
    <submittedName>
        <fullName evidence="6">3'-5' exoribonuclease csl4-related</fullName>
    </submittedName>
</protein>
<evidence type="ECO:0000259" key="5">
    <source>
        <dbReference type="Pfam" id="PF14382"/>
    </source>
</evidence>
<dbReference type="GO" id="GO:0003723">
    <property type="term" value="F:RNA binding"/>
    <property type="evidence" value="ECO:0007669"/>
    <property type="project" value="InterPro"/>
</dbReference>
<dbReference type="GO" id="GO:0006396">
    <property type="term" value="P:RNA processing"/>
    <property type="evidence" value="ECO:0007669"/>
    <property type="project" value="InterPro"/>
</dbReference>
<dbReference type="PANTHER" id="PTHR12686">
    <property type="entry name" value="3'-5' EXORIBONUCLEASE CSL4-RELATED"/>
    <property type="match status" value="1"/>
</dbReference>
<dbReference type="GO" id="GO:0005730">
    <property type="term" value="C:nucleolus"/>
    <property type="evidence" value="ECO:0007669"/>
    <property type="project" value="UniProtKB-SubCell"/>
</dbReference>
<evidence type="ECO:0000256" key="3">
    <source>
        <dbReference type="ARBA" id="ARBA00022835"/>
    </source>
</evidence>
<evidence type="ECO:0000256" key="1">
    <source>
        <dbReference type="ARBA" id="ARBA00004604"/>
    </source>
</evidence>
<dbReference type="AlphaFoldDB" id="A0A9Q0LRG7"/>
<comment type="caution">
    <text evidence="6">The sequence shown here is derived from an EMBL/GenBank/DDBJ whole genome shotgun (WGS) entry which is preliminary data.</text>
</comment>
<dbReference type="SUPFAM" id="SSF110324">
    <property type="entry name" value="Ribosomal L27 protein-like"/>
    <property type="match status" value="1"/>
</dbReference>
<dbReference type="GO" id="GO:0005737">
    <property type="term" value="C:cytoplasm"/>
    <property type="evidence" value="ECO:0007669"/>
    <property type="project" value="TreeGrafter"/>
</dbReference>
<comment type="subcellular location">
    <subcellularLocation>
        <location evidence="1">Nucleus</location>
        <location evidence="1">Nucleolus</location>
    </subcellularLocation>
</comment>
<dbReference type="InterPro" id="IPR019495">
    <property type="entry name" value="EXOSC1_C"/>
</dbReference>
<dbReference type="PANTHER" id="PTHR12686:SF8">
    <property type="entry name" value="EXOSOME COMPLEX COMPONENT CSL4"/>
    <property type="match status" value="1"/>
</dbReference>
<feature type="domain" description="Exosome complex component N-terminal" evidence="5">
    <location>
        <begin position="5"/>
        <end position="41"/>
    </location>
</feature>
<gene>
    <name evidence="6" type="ORF">M0811_06782</name>
</gene>
<evidence type="ECO:0000256" key="2">
    <source>
        <dbReference type="ARBA" id="ARBA00022490"/>
    </source>
</evidence>
<dbReference type="InterPro" id="IPR039771">
    <property type="entry name" value="Csl4"/>
</dbReference>
<evidence type="ECO:0000259" key="4">
    <source>
        <dbReference type="Pfam" id="PF10447"/>
    </source>
</evidence>
<feature type="domain" description="Exosome complex component CSL4 C-terminal" evidence="4">
    <location>
        <begin position="93"/>
        <end position="135"/>
    </location>
</feature>
<dbReference type="OMA" id="PMVPVGW"/>
<dbReference type="GO" id="GO:0000176">
    <property type="term" value="C:nuclear exosome (RNase complex)"/>
    <property type="evidence" value="ECO:0007669"/>
    <property type="project" value="TreeGrafter"/>
</dbReference>
<dbReference type="Proteomes" id="UP001149090">
    <property type="component" value="Unassembled WGS sequence"/>
</dbReference>
<keyword evidence="2" id="KW-0963">Cytoplasm</keyword>
<reference evidence="6" key="1">
    <citation type="submission" date="2022-10" db="EMBL/GenBank/DDBJ databases">
        <title>Novel sulphate-reducing endosymbionts in the free-living metamonad Anaeramoeba.</title>
        <authorList>
            <person name="Jerlstrom-Hultqvist J."/>
            <person name="Cepicka I."/>
            <person name="Gallot-Lavallee L."/>
            <person name="Salas-Leiva D."/>
            <person name="Curtis B.A."/>
            <person name="Zahonova K."/>
            <person name="Pipaliya S."/>
            <person name="Dacks J."/>
            <person name="Roger A.J."/>
        </authorList>
    </citation>
    <scope>NUCLEOTIDE SEQUENCE</scope>
    <source>
        <strain evidence="6">BMAN</strain>
    </source>
</reference>
<keyword evidence="7" id="KW-1185">Reference proteome</keyword>
<evidence type="ECO:0000313" key="7">
    <source>
        <dbReference type="Proteomes" id="UP001149090"/>
    </source>
</evidence>
<keyword evidence="3" id="KW-0271">Exosome</keyword>
<organism evidence="6 7">
    <name type="scientific">Anaeramoeba ignava</name>
    <name type="common">Anaerobic marine amoeba</name>
    <dbReference type="NCBI Taxonomy" id="1746090"/>
    <lineage>
        <taxon>Eukaryota</taxon>
        <taxon>Metamonada</taxon>
        <taxon>Anaeramoebidae</taxon>
        <taxon>Anaeramoeba</taxon>
    </lineage>
</organism>
<dbReference type="NCBIfam" id="NF034126">
    <property type="entry name" value="PRK09521.1"/>
    <property type="match status" value="1"/>
</dbReference>